<name>A0A9X9M2B7_GULGU</name>
<proteinExistence type="predicted"/>
<comment type="caution">
    <text evidence="1">The sequence shown here is derived from an EMBL/GenBank/DDBJ whole genome shotgun (WGS) entry which is preliminary data.</text>
</comment>
<organism evidence="1 2">
    <name type="scientific">Gulo gulo</name>
    <name type="common">Wolverine</name>
    <name type="synonym">Gluton</name>
    <dbReference type="NCBI Taxonomy" id="48420"/>
    <lineage>
        <taxon>Eukaryota</taxon>
        <taxon>Metazoa</taxon>
        <taxon>Chordata</taxon>
        <taxon>Craniata</taxon>
        <taxon>Vertebrata</taxon>
        <taxon>Euteleostomi</taxon>
        <taxon>Mammalia</taxon>
        <taxon>Eutheria</taxon>
        <taxon>Laurasiatheria</taxon>
        <taxon>Carnivora</taxon>
        <taxon>Caniformia</taxon>
        <taxon>Musteloidea</taxon>
        <taxon>Mustelidae</taxon>
        <taxon>Guloninae</taxon>
        <taxon>Gulo</taxon>
    </lineage>
</organism>
<dbReference type="EMBL" id="CYRY02037493">
    <property type="protein sequence ID" value="VCX24012.1"/>
    <property type="molecule type" value="Genomic_DNA"/>
</dbReference>
<dbReference type="AlphaFoldDB" id="A0A9X9M2B7"/>
<feature type="non-terminal residue" evidence="1">
    <location>
        <position position="1"/>
    </location>
</feature>
<sequence length="57" mass="6101">PREQDWSPTALLEPLEKIRSGSLPCLLKLAWSDLEIMASVCASSVSISTGRAQASLS</sequence>
<reference evidence="1 2" key="1">
    <citation type="submission" date="2018-10" db="EMBL/GenBank/DDBJ databases">
        <authorList>
            <person name="Ekblom R."/>
            <person name="Jareborg N."/>
        </authorList>
    </citation>
    <scope>NUCLEOTIDE SEQUENCE [LARGE SCALE GENOMIC DNA]</scope>
    <source>
        <tissue evidence="1">Muscle</tissue>
    </source>
</reference>
<dbReference type="Proteomes" id="UP000269945">
    <property type="component" value="Unassembled WGS sequence"/>
</dbReference>
<evidence type="ECO:0000313" key="1">
    <source>
        <dbReference type="EMBL" id="VCX24012.1"/>
    </source>
</evidence>
<accession>A0A9X9M2B7</accession>
<evidence type="ECO:0000313" key="2">
    <source>
        <dbReference type="Proteomes" id="UP000269945"/>
    </source>
</evidence>
<gene>
    <name evidence="1" type="ORF">BN2614_LOCUS3</name>
</gene>
<protein>
    <submittedName>
        <fullName evidence="1">Uncharacterized protein</fullName>
    </submittedName>
</protein>
<keyword evidence="2" id="KW-1185">Reference proteome</keyword>